<dbReference type="PROSITE" id="PS51257">
    <property type="entry name" value="PROKAR_LIPOPROTEIN"/>
    <property type="match status" value="1"/>
</dbReference>
<keyword evidence="1" id="KW-0472">Membrane</keyword>
<protein>
    <submittedName>
        <fullName evidence="2">ABC transporter</fullName>
    </submittedName>
</protein>
<dbReference type="PANTHER" id="PTHR30024">
    <property type="entry name" value="ALIPHATIC SULFONATES-BINDING PROTEIN-RELATED"/>
    <property type="match status" value="1"/>
</dbReference>
<dbReference type="Pfam" id="PF13379">
    <property type="entry name" value="NMT1_2"/>
    <property type="match status" value="1"/>
</dbReference>
<dbReference type="Gene3D" id="3.40.190.10">
    <property type="entry name" value="Periplasmic binding protein-like II"/>
    <property type="match status" value="1"/>
</dbReference>
<dbReference type="SUPFAM" id="SSF53850">
    <property type="entry name" value="Periplasmic binding protein-like II"/>
    <property type="match status" value="1"/>
</dbReference>
<feature type="transmembrane region" description="Helical" evidence="1">
    <location>
        <begin position="5"/>
        <end position="23"/>
    </location>
</feature>
<accession>A0A6I6DB00</accession>
<dbReference type="EMBL" id="CP046457">
    <property type="protein sequence ID" value="QGT98645.1"/>
    <property type="molecule type" value="Genomic_DNA"/>
</dbReference>
<evidence type="ECO:0000313" key="3">
    <source>
        <dbReference type="Proteomes" id="UP000426444"/>
    </source>
</evidence>
<dbReference type="AlphaFoldDB" id="A0A6I6DB00"/>
<organism evidence="2 3">
    <name type="scientific">Candidatus Syntrophocurvum alkaliphilum</name>
    <dbReference type="NCBI Taxonomy" id="2293317"/>
    <lineage>
        <taxon>Bacteria</taxon>
        <taxon>Bacillati</taxon>
        <taxon>Bacillota</taxon>
        <taxon>Clostridia</taxon>
        <taxon>Eubacteriales</taxon>
        <taxon>Syntrophomonadaceae</taxon>
        <taxon>Candidatus Syntrophocurvum</taxon>
    </lineage>
</organism>
<name>A0A6I6DB00_9FIRM</name>
<evidence type="ECO:0000313" key="2">
    <source>
        <dbReference type="EMBL" id="QGT98645.1"/>
    </source>
</evidence>
<gene>
    <name evidence="2" type="ORF">SYNTR_0052</name>
</gene>
<keyword evidence="1" id="KW-1133">Transmembrane helix</keyword>
<dbReference type="RefSeq" id="WP_156202617.1">
    <property type="nucleotide sequence ID" value="NZ_CP046457.1"/>
</dbReference>
<reference evidence="3" key="1">
    <citation type="journal article" date="2019" name="Microbiology">
        <title>Complete Genome Sequence of an Uncultured Bacterium of the Candidate Phylum Bipolaricaulota.</title>
        <authorList>
            <person name="Kadnikov V.V."/>
            <person name="Mardanov A.V."/>
            <person name="Beletsky A.V."/>
            <person name="Frank Y.A."/>
            <person name="Karnachuk O.V."/>
            <person name="Ravin N.V."/>
        </authorList>
    </citation>
    <scope>NUCLEOTIDE SEQUENCE [LARGE SCALE GENOMIC DNA]</scope>
</reference>
<dbReference type="KEGG" id="salq:SYNTR_0052"/>
<keyword evidence="1" id="KW-0812">Transmembrane</keyword>
<evidence type="ECO:0000256" key="1">
    <source>
        <dbReference type="SAM" id="Phobius"/>
    </source>
</evidence>
<keyword evidence="3" id="KW-1185">Reference proteome</keyword>
<proteinExistence type="predicted"/>
<dbReference type="Proteomes" id="UP000426444">
    <property type="component" value="Chromosome"/>
</dbReference>
<sequence>MKKRGFIYFSVILMISAMFMLGGCGTSETGKTGEELPLIQVGYVHVDHQSPLFVAAKKGEDISENGPFLQTVIDKEEYKLISDGEAIADVELIATKSGSEAATLFAQNHIDMALFSITAAMTGIDNGTPFKILGPIHTEGLGLVFPQGSGVKGWGEFLAYVEEQDEPVKIGYHSPTSAPKIVFEGALHREGIDFTADINDLTADILMVDLRATSNFIPAMNSNQVDAWVGPSPHPQVATTTGVGELVLDLRDLPPEGYWHDFPCCIVAATEALLTDDVKVAEQFMQVMTDASSYCNENRDILAEVTADWIGIPQDAAQKSTVVYTTDPSENWVRGAGIYLDVLNDMGNFTGALQDKELEEVDEFLFNFDIVEKTLQ</sequence>
<dbReference type="OrthoDB" id="286202at2"/>